<sequence>MRVRIEPRLLREAVRLHYGTRLSTREIAHSTGLSRNSLKRLQRHLERIDLDLGQLAGWSDEQLYDHLGIKPFSGFRLKACPDWNWVHAEMRNPSVTLELLWREWRATEPGGIAYSQFTSSYRRFLQQQPLAMRQLHQPGDKLFLDFSGKTMPVYLDGQSEPRMAQIFVGVLGYSSYTFACAVWSQRIEDWMHCHVQAFNFFEGVPRLLVPDNLKAAVIKHGKNEVQLNLIYQQLAQHYQAIILPARPRKPKDKGKVEAGVKLIQRWLLAALRHRRFFSLAELNQAILELLPAFNQRPFKRQPGCSRHSLFVEVEQPALQPLPIHAYEHADWRFKVRVRSDYLVEYDNHHYSVPSRLVQQQVDVRATGEVVEVFHNHLRVSSHPRQYVSGISMQPEHRPPNHQYYAESEPAALLAWGERVGPALLRHLQYHLTERTDVANGYKAASALRKEARLHGDARLEEACAYALTINTFALKSLQSILREQPDKRPGLKALPSSTPAHENLRGAHYFADEKDRSTC</sequence>
<comment type="similarity">
    <text evidence="1">Belongs to the transposase IS21/IS408/IS1162 family.</text>
</comment>
<dbReference type="InterPro" id="IPR012337">
    <property type="entry name" value="RNaseH-like_sf"/>
</dbReference>
<dbReference type="NCBIfam" id="NF033546">
    <property type="entry name" value="transpos_IS21"/>
    <property type="match status" value="1"/>
</dbReference>
<gene>
    <name evidence="3" type="ORF">SAMN05216372_104140</name>
</gene>
<feature type="domain" description="Integrase catalytic" evidence="2">
    <location>
        <begin position="134"/>
        <end position="314"/>
    </location>
</feature>
<organism evidence="3 4">
    <name type="scientific">Pseudomonas straminea</name>
    <dbReference type="NCBI Taxonomy" id="47882"/>
    <lineage>
        <taxon>Bacteria</taxon>
        <taxon>Pseudomonadati</taxon>
        <taxon>Pseudomonadota</taxon>
        <taxon>Gammaproteobacteria</taxon>
        <taxon>Pseudomonadales</taxon>
        <taxon>Pseudomonadaceae</taxon>
        <taxon>Phytopseudomonas</taxon>
    </lineage>
</organism>
<evidence type="ECO:0000313" key="4">
    <source>
        <dbReference type="Proteomes" id="UP000243950"/>
    </source>
</evidence>
<dbReference type="GO" id="GO:0015074">
    <property type="term" value="P:DNA integration"/>
    <property type="evidence" value="ECO:0007669"/>
    <property type="project" value="InterPro"/>
</dbReference>
<dbReference type="RefSeq" id="WP_042920212.1">
    <property type="nucleotide sequence ID" value="NZ_BSSG01000003.1"/>
</dbReference>
<dbReference type="InterPro" id="IPR036397">
    <property type="entry name" value="RNaseH_sf"/>
</dbReference>
<dbReference type="GO" id="GO:0003676">
    <property type="term" value="F:nucleic acid binding"/>
    <property type="evidence" value="ECO:0007669"/>
    <property type="project" value="InterPro"/>
</dbReference>
<dbReference type="Proteomes" id="UP000243950">
    <property type="component" value="Unassembled WGS sequence"/>
</dbReference>
<dbReference type="PANTHER" id="PTHR35004:SF8">
    <property type="entry name" value="TRANSPOSASE RV3428C-RELATED"/>
    <property type="match status" value="1"/>
</dbReference>
<evidence type="ECO:0000259" key="2">
    <source>
        <dbReference type="PROSITE" id="PS50994"/>
    </source>
</evidence>
<dbReference type="PANTHER" id="PTHR35004">
    <property type="entry name" value="TRANSPOSASE RV3428C-RELATED"/>
    <property type="match status" value="1"/>
</dbReference>
<dbReference type="PROSITE" id="PS50994">
    <property type="entry name" value="INTEGRASE"/>
    <property type="match status" value="1"/>
</dbReference>
<dbReference type="AlphaFoldDB" id="A0A1I1V857"/>
<dbReference type="InterPro" id="IPR001584">
    <property type="entry name" value="Integrase_cat-core"/>
</dbReference>
<keyword evidence="4" id="KW-1185">Reference proteome</keyword>
<name>A0A1I1V857_PSEOC</name>
<evidence type="ECO:0000256" key="1">
    <source>
        <dbReference type="ARBA" id="ARBA00009277"/>
    </source>
</evidence>
<dbReference type="Pfam" id="PF22483">
    <property type="entry name" value="Mu-transpos_C_2"/>
    <property type="match status" value="1"/>
</dbReference>
<reference evidence="4" key="1">
    <citation type="submission" date="2016-10" db="EMBL/GenBank/DDBJ databases">
        <authorList>
            <person name="Varghese N."/>
            <person name="Submissions S."/>
        </authorList>
    </citation>
    <scope>NUCLEOTIDE SEQUENCE [LARGE SCALE GENOMIC DNA]</scope>
    <source>
        <strain evidence="4">JCM 2783</strain>
    </source>
</reference>
<dbReference type="EMBL" id="FOMO01000004">
    <property type="protein sequence ID" value="SFD79059.1"/>
    <property type="molecule type" value="Genomic_DNA"/>
</dbReference>
<protein>
    <submittedName>
        <fullName evidence="3">Transposase</fullName>
    </submittedName>
</protein>
<dbReference type="InterPro" id="IPR054353">
    <property type="entry name" value="IstA-like_C"/>
</dbReference>
<dbReference type="Gene3D" id="3.30.420.10">
    <property type="entry name" value="Ribonuclease H-like superfamily/Ribonuclease H"/>
    <property type="match status" value="1"/>
</dbReference>
<dbReference type="SUPFAM" id="SSF53098">
    <property type="entry name" value="Ribonuclease H-like"/>
    <property type="match status" value="1"/>
</dbReference>
<evidence type="ECO:0000313" key="3">
    <source>
        <dbReference type="EMBL" id="SFD79059.1"/>
    </source>
</evidence>
<accession>A0A1I1V857</accession>
<proteinExistence type="inferred from homology"/>